<protein>
    <recommendedName>
        <fullName evidence="4">GATA-type domain-containing protein</fullName>
    </recommendedName>
</protein>
<keyword evidence="3" id="KW-1185">Reference proteome</keyword>
<dbReference type="EMBL" id="CAUYUJ010005513">
    <property type="protein sequence ID" value="CAK0813901.1"/>
    <property type="molecule type" value="Genomic_DNA"/>
</dbReference>
<evidence type="ECO:0000256" key="1">
    <source>
        <dbReference type="SAM" id="MobiDB-lite"/>
    </source>
</evidence>
<feature type="region of interest" description="Disordered" evidence="1">
    <location>
        <begin position="193"/>
        <end position="218"/>
    </location>
</feature>
<evidence type="ECO:0000313" key="2">
    <source>
        <dbReference type="EMBL" id="CAK0813901.1"/>
    </source>
</evidence>
<evidence type="ECO:0008006" key="4">
    <source>
        <dbReference type="Google" id="ProtNLM"/>
    </source>
</evidence>
<organism evidence="2 3">
    <name type="scientific">Prorocentrum cordatum</name>
    <dbReference type="NCBI Taxonomy" id="2364126"/>
    <lineage>
        <taxon>Eukaryota</taxon>
        <taxon>Sar</taxon>
        <taxon>Alveolata</taxon>
        <taxon>Dinophyceae</taxon>
        <taxon>Prorocentrales</taxon>
        <taxon>Prorocentraceae</taxon>
        <taxon>Prorocentrum</taxon>
    </lineage>
</organism>
<comment type="caution">
    <text evidence="2">The sequence shown here is derived from an EMBL/GenBank/DDBJ whole genome shotgun (WGS) entry which is preliminary data.</text>
</comment>
<sequence length="448" mass="49209">MAVFEFVGFLLIAILALHVDLEPFLVFRVALRRQGARGLDGLGPFQSCTSAWCLSGIAGAIGFATALAKQDAVSQYTDEISSSRSMSGFSSRTWSRCASCKTCEWNHILEGNGRVCQKCGQQVRLHRARSKSPKSVSFDIGKNQLLKPGKSILKGSVAQGTTKAPSVKELLVNAIAAATDPKLRDTLQAELPKLEGEQQEPATSEATNQEDSETKEAKEVRAAAVRAEAERLSRAKFVAAEAMGKGESAKANPEGSNIVSGLYASWAQALFDGVLGVIREAIRDSEALPELQVHDLRQALRGMRPSTGLGVDKLTPCDLERTPTSWEPPGDFKWEFPDENFTGIPALDSFKEFIDEVKVWIRTLSDDYSNSSEVRDLGDRVLQASSSRGRPYEMLPVTSNSNSIWTPDIVIMNQVAELDNMFATENSPIIVADDAFRRKFRYNVIWQR</sequence>
<accession>A0ABN9R538</accession>
<proteinExistence type="predicted"/>
<gene>
    <name evidence="2" type="ORF">PCOR1329_LOCUS17678</name>
</gene>
<reference evidence="2" key="1">
    <citation type="submission" date="2023-10" db="EMBL/GenBank/DDBJ databases">
        <authorList>
            <person name="Chen Y."/>
            <person name="Shah S."/>
            <person name="Dougan E. K."/>
            <person name="Thang M."/>
            <person name="Chan C."/>
        </authorList>
    </citation>
    <scope>NUCLEOTIDE SEQUENCE [LARGE SCALE GENOMIC DNA]</scope>
</reference>
<evidence type="ECO:0000313" key="3">
    <source>
        <dbReference type="Proteomes" id="UP001189429"/>
    </source>
</evidence>
<name>A0ABN9R538_9DINO</name>
<dbReference type="Proteomes" id="UP001189429">
    <property type="component" value="Unassembled WGS sequence"/>
</dbReference>